<dbReference type="PANTHER" id="PTHR19957:SF224">
    <property type="entry name" value="HL02043P"/>
    <property type="match status" value="1"/>
</dbReference>
<evidence type="ECO:0000256" key="10">
    <source>
        <dbReference type="ARBA" id="ARBA00073343"/>
    </source>
</evidence>
<dbReference type="InterPro" id="IPR010989">
    <property type="entry name" value="SNARE"/>
</dbReference>
<dbReference type="EMBL" id="KV454209">
    <property type="protein sequence ID" value="ODQ61295.1"/>
    <property type="molecule type" value="Genomic_DNA"/>
</dbReference>
<dbReference type="SMART" id="SM00397">
    <property type="entry name" value="t_SNARE"/>
    <property type="match status" value="1"/>
</dbReference>
<evidence type="ECO:0000256" key="7">
    <source>
        <dbReference type="ARBA" id="ARBA00023034"/>
    </source>
</evidence>
<keyword evidence="6 13" id="KW-1133">Transmembrane helix</keyword>
<dbReference type="Gene3D" id="1.20.5.110">
    <property type="match status" value="1"/>
</dbReference>
<accession>A0A1E3P799</accession>
<dbReference type="OrthoDB" id="546861at2759"/>
<dbReference type="FunFam" id="1.20.5.110:FF:000006">
    <property type="entry name" value="Syntaxin 6"/>
    <property type="match status" value="1"/>
</dbReference>
<dbReference type="Proteomes" id="UP000094112">
    <property type="component" value="Unassembled WGS sequence"/>
</dbReference>
<dbReference type="InterPro" id="IPR015260">
    <property type="entry name" value="Syntaxin-6/10/61_N"/>
</dbReference>
<dbReference type="GO" id="GO:0005484">
    <property type="term" value="F:SNAP receptor activity"/>
    <property type="evidence" value="ECO:0007669"/>
    <property type="project" value="EnsemblFungi"/>
</dbReference>
<evidence type="ECO:0000313" key="16">
    <source>
        <dbReference type="Proteomes" id="UP000094112"/>
    </source>
</evidence>
<feature type="transmembrane region" description="Helical" evidence="13">
    <location>
        <begin position="206"/>
        <end position="224"/>
    </location>
</feature>
<dbReference type="InterPro" id="IPR048036">
    <property type="entry name" value="Tlg1p-like_N"/>
</dbReference>
<evidence type="ECO:0000256" key="4">
    <source>
        <dbReference type="ARBA" id="ARBA00022692"/>
    </source>
</evidence>
<dbReference type="GO" id="GO:0006906">
    <property type="term" value="P:vesicle fusion"/>
    <property type="evidence" value="ECO:0007669"/>
    <property type="project" value="EnsemblFungi"/>
</dbReference>
<dbReference type="Gene3D" id="1.20.58.90">
    <property type="match status" value="1"/>
</dbReference>
<dbReference type="GO" id="GO:0005802">
    <property type="term" value="C:trans-Golgi network"/>
    <property type="evidence" value="ECO:0007669"/>
    <property type="project" value="EnsemblFungi"/>
</dbReference>
<evidence type="ECO:0000256" key="6">
    <source>
        <dbReference type="ARBA" id="ARBA00022989"/>
    </source>
</evidence>
<dbReference type="GO" id="GO:0006886">
    <property type="term" value="P:intracellular protein transport"/>
    <property type="evidence" value="ECO:0007669"/>
    <property type="project" value="TreeGrafter"/>
</dbReference>
<dbReference type="GO" id="GO:0031201">
    <property type="term" value="C:SNARE complex"/>
    <property type="evidence" value="ECO:0007669"/>
    <property type="project" value="EnsemblFungi"/>
</dbReference>
<feature type="coiled-coil region" evidence="11">
    <location>
        <begin position="8"/>
        <end position="91"/>
    </location>
</feature>
<evidence type="ECO:0000256" key="1">
    <source>
        <dbReference type="ARBA" id="ARBA00004409"/>
    </source>
</evidence>
<evidence type="ECO:0000256" key="13">
    <source>
        <dbReference type="SAM" id="Phobius"/>
    </source>
</evidence>
<feature type="region of interest" description="Disordered" evidence="12">
    <location>
        <begin position="94"/>
        <end position="123"/>
    </location>
</feature>
<comment type="similarity">
    <text evidence="2">Belongs to the syntaxin family.</text>
</comment>
<feature type="domain" description="T-SNARE coiled-coil homology" evidence="14">
    <location>
        <begin position="133"/>
        <end position="195"/>
    </location>
</feature>
<dbReference type="STRING" id="683960.A0A1E3P799"/>
<proteinExistence type="inferred from homology"/>
<dbReference type="CDD" id="cd21444">
    <property type="entry name" value="SNARE_NTD_Tlg1p-like"/>
    <property type="match status" value="1"/>
</dbReference>
<dbReference type="GO" id="GO:0000139">
    <property type="term" value="C:Golgi membrane"/>
    <property type="evidence" value="ECO:0007669"/>
    <property type="project" value="UniProtKB-SubCell"/>
</dbReference>
<evidence type="ECO:0000256" key="5">
    <source>
        <dbReference type="ARBA" id="ARBA00022927"/>
    </source>
</evidence>
<keyword evidence="16" id="KW-1185">Reference proteome</keyword>
<evidence type="ECO:0000256" key="8">
    <source>
        <dbReference type="ARBA" id="ARBA00023054"/>
    </source>
</evidence>
<dbReference type="CDD" id="cd15851">
    <property type="entry name" value="SNARE_Syntaxin6"/>
    <property type="match status" value="1"/>
</dbReference>
<dbReference type="InterPro" id="IPR045242">
    <property type="entry name" value="Syntaxin"/>
</dbReference>
<organism evidence="15 16">
    <name type="scientific">Wickerhamomyces anomalus (strain ATCC 58044 / CBS 1984 / NCYC 433 / NRRL Y-366-8)</name>
    <name type="common">Yeast</name>
    <name type="synonym">Hansenula anomala</name>
    <dbReference type="NCBI Taxonomy" id="683960"/>
    <lineage>
        <taxon>Eukaryota</taxon>
        <taxon>Fungi</taxon>
        <taxon>Dikarya</taxon>
        <taxon>Ascomycota</taxon>
        <taxon>Saccharomycotina</taxon>
        <taxon>Saccharomycetes</taxon>
        <taxon>Phaffomycetales</taxon>
        <taxon>Wickerhamomycetaceae</taxon>
        <taxon>Wickerhamomyces</taxon>
    </lineage>
</organism>
<evidence type="ECO:0000256" key="3">
    <source>
        <dbReference type="ARBA" id="ARBA00022448"/>
    </source>
</evidence>
<dbReference type="GO" id="GO:0048193">
    <property type="term" value="P:Golgi vesicle transport"/>
    <property type="evidence" value="ECO:0007669"/>
    <property type="project" value="InterPro"/>
</dbReference>
<dbReference type="SUPFAM" id="SSF58038">
    <property type="entry name" value="SNARE fusion complex"/>
    <property type="match status" value="1"/>
</dbReference>
<evidence type="ECO:0000313" key="15">
    <source>
        <dbReference type="EMBL" id="ODQ61295.1"/>
    </source>
</evidence>
<dbReference type="AlphaFoldDB" id="A0A1E3P799"/>
<keyword evidence="8 11" id="KW-0175">Coiled coil</keyword>
<evidence type="ECO:0000256" key="2">
    <source>
        <dbReference type="ARBA" id="ARBA00009063"/>
    </source>
</evidence>
<comment type="subcellular location">
    <subcellularLocation>
        <location evidence="1">Golgi apparatus membrane</location>
        <topology evidence="1">Single-pass type IV membrane protein</topology>
    </subcellularLocation>
</comment>
<dbReference type="GO" id="GO:0048278">
    <property type="term" value="P:vesicle docking"/>
    <property type="evidence" value="ECO:0007669"/>
    <property type="project" value="TreeGrafter"/>
</dbReference>
<name>A0A1E3P799_WICAA</name>
<dbReference type="Pfam" id="PF09177">
    <property type="entry name" value="STX6_10_61_N"/>
    <property type="match status" value="1"/>
</dbReference>
<dbReference type="GO" id="GO:0006897">
    <property type="term" value="P:endocytosis"/>
    <property type="evidence" value="ECO:0007669"/>
    <property type="project" value="EnsemblFungi"/>
</dbReference>
<dbReference type="PANTHER" id="PTHR19957">
    <property type="entry name" value="SYNTAXIN"/>
    <property type="match status" value="1"/>
</dbReference>
<dbReference type="SUPFAM" id="SSF47661">
    <property type="entry name" value="t-snare proteins"/>
    <property type="match status" value="1"/>
</dbReference>
<evidence type="ECO:0000256" key="11">
    <source>
        <dbReference type="SAM" id="Coils"/>
    </source>
</evidence>
<reference evidence="15 16" key="1">
    <citation type="journal article" date="2016" name="Proc. Natl. Acad. Sci. U.S.A.">
        <title>Comparative genomics of biotechnologically important yeasts.</title>
        <authorList>
            <person name="Riley R."/>
            <person name="Haridas S."/>
            <person name="Wolfe K.H."/>
            <person name="Lopes M.R."/>
            <person name="Hittinger C.T."/>
            <person name="Goeker M."/>
            <person name="Salamov A.A."/>
            <person name="Wisecaver J.H."/>
            <person name="Long T.M."/>
            <person name="Calvey C.H."/>
            <person name="Aerts A.L."/>
            <person name="Barry K.W."/>
            <person name="Choi C."/>
            <person name="Clum A."/>
            <person name="Coughlan A.Y."/>
            <person name="Deshpande S."/>
            <person name="Douglass A.P."/>
            <person name="Hanson S.J."/>
            <person name="Klenk H.-P."/>
            <person name="LaButti K.M."/>
            <person name="Lapidus A."/>
            <person name="Lindquist E.A."/>
            <person name="Lipzen A.M."/>
            <person name="Meier-Kolthoff J.P."/>
            <person name="Ohm R.A."/>
            <person name="Otillar R.P."/>
            <person name="Pangilinan J.L."/>
            <person name="Peng Y."/>
            <person name="Rokas A."/>
            <person name="Rosa C.A."/>
            <person name="Scheuner C."/>
            <person name="Sibirny A.A."/>
            <person name="Slot J.C."/>
            <person name="Stielow J.B."/>
            <person name="Sun H."/>
            <person name="Kurtzman C.P."/>
            <person name="Blackwell M."/>
            <person name="Grigoriev I.V."/>
            <person name="Jeffries T.W."/>
        </authorList>
    </citation>
    <scope>NUCLEOTIDE SEQUENCE [LARGE SCALE GENOMIC DNA]</scope>
    <source>
        <strain evidence="16">ATCC 58044 / CBS 1984 / NCYC 433 / NRRL Y-366-8</strain>
    </source>
</reference>
<dbReference type="GO" id="GO:0005768">
    <property type="term" value="C:endosome"/>
    <property type="evidence" value="ECO:0007669"/>
    <property type="project" value="EnsemblFungi"/>
</dbReference>
<evidence type="ECO:0000259" key="14">
    <source>
        <dbReference type="PROSITE" id="PS50192"/>
    </source>
</evidence>
<keyword evidence="5" id="KW-0653">Protein transport</keyword>
<keyword evidence="7" id="KW-0333">Golgi apparatus</keyword>
<dbReference type="RefSeq" id="XP_019040502.1">
    <property type="nucleotide sequence ID" value="XM_019186699.1"/>
</dbReference>
<dbReference type="GeneID" id="30203945"/>
<keyword evidence="3" id="KW-0813">Transport</keyword>
<evidence type="ECO:0000256" key="12">
    <source>
        <dbReference type="SAM" id="MobiDB-lite"/>
    </source>
</evidence>
<keyword evidence="9 13" id="KW-0472">Membrane</keyword>
<gene>
    <name evidence="15" type="ORF">WICANDRAFT_99811</name>
</gene>
<dbReference type="GO" id="GO:0000149">
    <property type="term" value="F:SNARE binding"/>
    <property type="evidence" value="ECO:0007669"/>
    <property type="project" value="TreeGrafter"/>
</dbReference>
<sequence>MDPFVEVLEDAQHQITNLEDFLKKITEVNDETRSDFNNNISELSETIEDLKESIESSKSDPEFFKISKSEISKREGIVQKLEESYRDLQNQWNAKSGTGKATDGSDPFVRYNDEEAGPSNDEGFDSFNQMQQEQMMREQDIHLDGVYTTMQNINLQARTMGNELEEQAYIIDEVDGELDRIGGKVSRGMRQVEHVIRRNQERASDCCIGLLIVALIVLLVLVIVV</sequence>
<dbReference type="InterPro" id="IPR000727">
    <property type="entry name" value="T_SNARE_dom"/>
</dbReference>
<protein>
    <recommendedName>
        <fullName evidence="10">t-SNARE affecting a late Golgi compartment protein 1</fullName>
    </recommendedName>
</protein>
<evidence type="ECO:0000256" key="9">
    <source>
        <dbReference type="ARBA" id="ARBA00023136"/>
    </source>
</evidence>
<dbReference type="PROSITE" id="PS50192">
    <property type="entry name" value="T_SNARE"/>
    <property type="match status" value="1"/>
</dbReference>
<keyword evidence="4 13" id="KW-0812">Transmembrane</keyword>